<organism evidence="1 2">
    <name type="scientific">Cupriavidus metallidurans</name>
    <dbReference type="NCBI Taxonomy" id="119219"/>
    <lineage>
        <taxon>Bacteria</taxon>
        <taxon>Pseudomonadati</taxon>
        <taxon>Pseudomonadota</taxon>
        <taxon>Betaproteobacteria</taxon>
        <taxon>Burkholderiales</taxon>
        <taxon>Burkholderiaceae</taxon>
        <taxon>Cupriavidus</taxon>
    </lineage>
</organism>
<dbReference type="OrthoDB" id="9129693at2"/>
<evidence type="ECO:0000313" key="2">
    <source>
        <dbReference type="Proteomes" id="UP000253772"/>
    </source>
</evidence>
<name>A0A2L0XBE8_9BURK</name>
<proteinExistence type="predicted"/>
<evidence type="ECO:0000313" key="1">
    <source>
        <dbReference type="EMBL" id="QBP11771.1"/>
    </source>
</evidence>
<dbReference type="AlphaFoldDB" id="A0A2L0XBE8"/>
<dbReference type="EMBL" id="CP037900">
    <property type="protein sequence ID" value="QBP11771.1"/>
    <property type="molecule type" value="Genomic_DNA"/>
</dbReference>
<gene>
    <name evidence="1" type="ORF">DDF84_017575</name>
</gene>
<sequence>MYRFQFVMLAFDRPQTVRHLPQWRWPLLGPYNGYCGAARIRGWQLLRFYQANGWLTYIDVCSVTGTAGRTQLHNEDYARPWDAYPVSKRAHALIHTRARCPNAWADFLRDEALPNTWATTLSQERDGASRACSIADLLEHSPHPDWVVVPEQEFESR</sequence>
<reference evidence="1 2" key="1">
    <citation type="submission" date="2019-03" db="EMBL/GenBank/DDBJ databases">
        <title>Comparative insights into the high quality Complete genome sequence of highly metal resistant Cupriavidus metallidurans strain BS1 isolated from a gold-copper mine.</title>
        <authorList>
            <person name="Mazhar H.S."/>
            <person name="Rensing C."/>
        </authorList>
    </citation>
    <scope>NUCLEOTIDE SEQUENCE [LARGE SCALE GENOMIC DNA]</scope>
    <source>
        <strain evidence="1 2">BS1</strain>
    </source>
</reference>
<dbReference type="Proteomes" id="UP000253772">
    <property type="component" value="Chromosome c1"/>
</dbReference>
<accession>A0A2L0XBE8</accession>
<protein>
    <submittedName>
        <fullName evidence="1">Uncharacterized protein</fullName>
    </submittedName>
</protein>